<protein>
    <submittedName>
        <fullName evidence="1">Uncharacterized protein</fullName>
    </submittedName>
</protein>
<evidence type="ECO:0000313" key="1">
    <source>
        <dbReference type="EMBL" id="MFH6602134.1"/>
    </source>
</evidence>
<keyword evidence="2" id="KW-1185">Reference proteome</keyword>
<comment type="caution">
    <text evidence="1">The sequence shown here is derived from an EMBL/GenBank/DDBJ whole genome shotgun (WGS) entry which is preliminary data.</text>
</comment>
<dbReference type="Proteomes" id="UP001595191">
    <property type="component" value="Unassembled WGS sequence"/>
</dbReference>
<name>A0ACC7LFE0_9FLAO</name>
<accession>A0ACC7LFE0</accession>
<gene>
    <name evidence="1" type="ORF">ACEZ3G_01500</name>
</gene>
<evidence type="ECO:0000313" key="2">
    <source>
        <dbReference type="Proteomes" id="UP001595191"/>
    </source>
</evidence>
<proteinExistence type="predicted"/>
<reference evidence="1" key="1">
    <citation type="submission" date="2024-09" db="EMBL/GenBank/DDBJ databases">
        <authorList>
            <person name="Liu J."/>
        </authorList>
    </citation>
    <scope>NUCLEOTIDE SEQUENCE</scope>
    <source>
        <strain evidence="1">NBU2967</strain>
    </source>
</reference>
<dbReference type="EMBL" id="JBHFPV010000001">
    <property type="protein sequence ID" value="MFH6602134.1"/>
    <property type="molecule type" value="Genomic_DNA"/>
</dbReference>
<organism evidence="1 2">
    <name type="scientific">Meishania litoralis</name>
    <dbReference type="NCBI Taxonomy" id="3434685"/>
    <lineage>
        <taxon>Bacteria</taxon>
        <taxon>Pseudomonadati</taxon>
        <taxon>Bacteroidota</taxon>
        <taxon>Flavobacteriia</taxon>
        <taxon>Flavobacteriales</taxon>
        <taxon>Flavobacteriaceae</taxon>
        <taxon>Meishania</taxon>
    </lineage>
</organism>
<sequence>MIFAITLLVFFGFYSLYGTSKRVELSRSQINLWLHEHPKFSKVTGIVLLLLALIFSAMIYGMGAGIFTALVLLMTIASLVILVFPIFIKRETNAR</sequence>